<dbReference type="InterPro" id="IPR036388">
    <property type="entry name" value="WH-like_DNA-bd_sf"/>
</dbReference>
<proteinExistence type="predicted"/>
<comment type="caution">
    <text evidence="2">The sequence shown here is derived from an EMBL/GenBank/DDBJ whole genome shotgun (WGS) entry which is preliminary data.</text>
</comment>
<keyword evidence="3" id="KW-1185">Reference proteome</keyword>
<dbReference type="EMBL" id="JBHSWV010000203">
    <property type="protein sequence ID" value="MFC6765947.1"/>
    <property type="molecule type" value="Genomic_DNA"/>
</dbReference>
<dbReference type="Gene3D" id="1.10.10.10">
    <property type="entry name" value="Winged helix-like DNA-binding domain superfamily/Winged helix DNA-binding domain"/>
    <property type="match status" value="1"/>
</dbReference>
<organism evidence="2 3">
    <name type="scientific">Natrinema soli</name>
    <dbReference type="NCBI Taxonomy" id="1930624"/>
    <lineage>
        <taxon>Archaea</taxon>
        <taxon>Methanobacteriati</taxon>
        <taxon>Methanobacteriota</taxon>
        <taxon>Stenosarchaea group</taxon>
        <taxon>Halobacteria</taxon>
        <taxon>Halobacteriales</taxon>
        <taxon>Natrialbaceae</taxon>
        <taxon>Natrinema</taxon>
    </lineage>
</organism>
<dbReference type="InterPro" id="IPR055768">
    <property type="entry name" value="DUF7344"/>
</dbReference>
<gene>
    <name evidence="2" type="ORF">ACFQE6_13415</name>
</gene>
<accession>A0ABD5SLP6</accession>
<name>A0ABD5SLP6_9EURY</name>
<feature type="domain" description="DUF7344" evidence="1">
    <location>
        <begin position="7"/>
        <end position="85"/>
    </location>
</feature>
<evidence type="ECO:0000259" key="1">
    <source>
        <dbReference type="Pfam" id="PF24035"/>
    </source>
</evidence>
<dbReference type="Proteomes" id="UP001596383">
    <property type="component" value="Unassembled WGS sequence"/>
</dbReference>
<evidence type="ECO:0000313" key="3">
    <source>
        <dbReference type="Proteomes" id="UP001596383"/>
    </source>
</evidence>
<dbReference type="Pfam" id="PF24035">
    <property type="entry name" value="DUF7344"/>
    <property type="match status" value="1"/>
</dbReference>
<evidence type="ECO:0000313" key="2">
    <source>
        <dbReference type="EMBL" id="MFC6765947.1"/>
    </source>
</evidence>
<dbReference type="AlphaFoldDB" id="A0ABD5SLP6"/>
<reference evidence="2 3" key="1">
    <citation type="journal article" date="2019" name="Int. J. Syst. Evol. Microbiol.">
        <title>The Global Catalogue of Microorganisms (GCM) 10K type strain sequencing project: providing services to taxonomists for standard genome sequencing and annotation.</title>
        <authorList>
            <consortium name="The Broad Institute Genomics Platform"/>
            <consortium name="The Broad Institute Genome Sequencing Center for Infectious Disease"/>
            <person name="Wu L."/>
            <person name="Ma J."/>
        </authorList>
    </citation>
    <scope>NUCLEOTIDE SEQUENCE [LARGE SCALE GENOMIC DNA]</scope>
    <source>
        <strain evidence="2 3">LMG 29247</strain>
    </source>
</reference>
<sequence length="116" mass="13205">MEPTEAFRVLASADRQYLLHELRERNGESTVGDLSRRIAIRRHRTTSENISLPEIDRARVRTVHIHLPFLLEQGVVDVDWSDGTVALTDEPSVDVLFAAAEELDDWPPEPQLSQFS</sequence>
<dbReference type="RefSeq" id="WP_273738936.1">
    <property type="nucleotide sequence ID" value="NZ_JAQIVI010000203.1"/>
</dbReference>
<protein>
    <recommendedName>
        <fullName evidence="1">DUF7344 domain-containing protein</fullName>
    </recommendedName>
</protein>